<protein>
    <submittedName>
        <fullName evidence="1">Uncharacterized protein</fullName>
    </submittedName>
</protein>
<dbReference type="EMBL" id="BSYO01000011">
    <property type="protein sequence ID" value="GMH11617.1"/>
    <property type="molecule type" value="Genomic_DNA"/>
</dbReference>
<reference evidence="1" key="1">
    <citation type="submission" date="2023-05" db="EMBL/GenBank/DDBJ databases">
        <title>Nepenthes gracilis genome sequencing.</title>
        <authorList>
            <person name="Fukushima K."/>
        </authorList>
    </citation>
    <scope>NUCLEOTIDE SEQUENCE</scope>
    <source>
        <strain evidence="1">SING2019-196</strain>
    </source>
</reference>
<organism evidence="1 2">
    <name type="scientific">Nepenthes gracilis</name>
    <name type="common">Slender pitcher plant</name>
    <dbReference type="NCBI Taxonomy" id="150966"/>
    <lineage>
        <taxon>Eukaryota</taxon>
        <taxon>Viridiplantae</taxon>
        <taxon>Streptophyta</taxon>
        <taxon>Embryophyta</taxon>
        <taxon>Tracheophyta</taxon>
        <taxon>Spermatophyta</taxon>
        <taxon>Magnoliopsida</taxon>
        <taxon>eudicotyledons</taxon>
        <taxon>Gunneridae</taxon>
        <taxon>Pentapetalae</taxon>
        <taxon>Caryophyllales</taxon>
        <taxon>Nepenthaceae</taxon>
        <taxon>Nepenthes</taxon>
    </lineage>
</organism>
<evidence type="ECO:0000313" key="1">
    <source>
        <dbReference type="EMBL" id="GMH11617.1"/>
    </source>
</evidence>
<evidence type="ECO:0000313" key="2">
    <source>
        <dbReference type="Proteomes" id="UP001279734"/>
    </source>
</evidence>
<keyword evidence="2" id="KW-1185">Reference proteome</keyword>
<dbReference type="AlphaFoldDB" id="A0AAD3SI67"/>
<name>A0AAD3SI67_NEPGR</name>
<comment type="caution">
    <text evidence="1">The sequence shown here is derived from an EMBL/GenBank/DDBJ whole genome shotgun (WGS) entry which is preliminary data.</text>
</comment>
<sequence>MNPKLVIGQSLAPAPKYSELQSSKPGDSGLVQFFDWTWNNNRLNFAALERQIEVQSRISWILCTHKGHTRCYVVYISILLWRLLAKISEWERESKLRSNASPLTTFSRI</sequence>
<proteinExistence type="predicted"/>
<dbReference type="Proteomes" id="UP001279734">
    <property type="component" value="Unassembled WGS sequence"/>
</dbReference>
<accession>A0AAD3SI67</accession>
<gene>
    <name evidence="1" type="ORF">Nepgr_013458</name>
</gene>